<sequence>MKIIKKIQIKYKERKPFFLFFGCLMRNKSKQKDLSDTYVKEFKRLHGANLVEPK</sequence>
<dbReference type="AlphaFoldDB" id="A0A2P2Q0M1"/>
<evidence type="ECO:0000313" key="1">
    <source>
        <dbReference type="EMBL" id="MBX60502.1"/>
    </source>
</evidence>
<accession>A0A2P2Q0M1</accession>
<reference evidence="1" key="1">
    <citation type="submission" date="2018-02" db="EMBL/GenBank/DDBJ databases">
        <title>Rhizophora mucronata_Transcriptome.</title>
        <authorList>
            <person name="Meera S.P."/>
            <person name="Sreeshan A."/>
            <person name="Augustine A."/>
        </authorList>
    </citation>
    <scope>NUCLEOTIDE SEQUENCE</scope>
    <source>
        <tissue evidence="1">Leaf</tissue>
    </source>
</reference>
<proteinExistence type="predicted"/>
<dbReference type="EMBL" id="GGEC01080018">
    <property type="protein sequence ID" value="MBX60502.1"/>
    <property type="molecule type" value="Transcribed_RNA"/>
</dbReference>
<organism evidence="1">
    <name type="scientific">Rhizophora mucronata</name>
    <name type="common">Asiatic mangrove</name>
    <dbReference type="NCBI Taxonomy" id="61149"/>
    <lineage>
        <taxon>Eukaryota</taxon>
        <taxon>Viridiplantae</taxon>
        <taxon>Streptophyta</taxon>
        <taxon>Embryophyta</taxon>
        <taxon>Tracheophyta</taxon>
        <taxon>Spermatophyta</taxon>
        <taxon>Magnoliopsida</taxon>
        <taxon>eudicotyledons</taxon>
        <taxon>Gunneridae</taxon>
        <taxon>Pentapetalae</taxon>
        <taxon>rosids</taxon>
        <taxon>fabids</taxon>
        <taxon>Malpighiales</taxon>
        <taxon>Rhizophoraceae</taxon>
        <taxon>Rhizophora</taxon>
    </lineage>
</organism>
<protein>
    <submittedName>
        <fullName evidence="1">Uncharacterized protein</fullName>
    </submittedName>
</protein>
<name>A0A2P2Q0M1_RHIMU</name>